<organism evidence="1">
    <name type="scientific">marine sediment metagenome</name>
    <dbReference type="NCBI Taxonomy" id="412755"/>
    <lineage>
        <taxon>unclassified sequences</taxon>
        <taxon>metagenomes</taxon>
        <taxon>ecological metagenomes</taxon>
    </lineage>
</organism>
<dbReference type="EMBL" id="LAZR01049773">
    <property type="protein sequence ID" value="KKK88859.1"/>
    <property type="molecule type" value="Genomic_DNA"/>
</dbReference>
<reference evidence="1" key="1">
    <citation type="journal article" date="2015" name="Nature">
        <title>Complex archaea that bridge the gap between prokaryotes and eukaryotes.</title>
        <authorList>
            <person name="Spang A."/>
            <person name="Saw J.H."/>
            <person name="Jorgensen S.L."/>
            <person name="Zaremba-Niedzwiedzka K."/>
            <person name="Martijn J."/>
            <person name="Lind A.E."/>
            <person name="van Eijk R."/>
            <person name="Schleper C."/>
            <person name="Guy L."/>
            <person name="Ettema T.J."/>
        </authorList>
    </citation>
    <scope>NUCLEOTIDE SEQUENCE</scope>
</reference>
<sequence length="266" mass="28726">MTIKNFRHGRLLIEDGSIPVPLQKVVTFSGASFTFTESRTRNIVRDRGQIKEVTVGDQIPVSWSLTAQYEDRTSFRTFVDGVWDNQLDSVLGLVAGVPNVNVPTTYDYEQNSLQILATDPIGPIASKQPIGTPPAADGEFSENLGVSNVERVISVPALDGFNIQPPAGDADVDVTYDAVGRSTLDPASVALGACTGSISFFRLVLLIFDPCDPPDVNDLTIGTVVEKITIDQAWLDEDGFSENEEANEVTFSGQAIVNKVLIEPVP</sequence>
<comment type="caution">
    <text evidence="1">The sequence shown here is derived from an EMBL/GenBank/DDBJ whole genome shotgun (WGS) entry which is preliminary data.</text>
</comment>
<protein>
    <submittedName>
        <fullName evidence="1">Uncharacterized protein</fullName>
    </submittedName>
</protein>
<evidence type="ECO:0000313" key="1">
    <source>
        <dbReference type="EMBL" id="KKK88859.1"/>
    </source>
</evidence>
<gene>
    <name evidence="1" type="ORF">LCGC14_2738930</name>
</gene>
<proteinExistence type="predicted"/>
<accession>A0A0F9BE34</accession>
<dbReference type="AlphaFoldDB" id="A0A0F9BE34"/>
<name>A0A0F9BE34_9ZZZZ</name>